<dbReference type="Gene3D" id="1.20.1250.20">
    <property type="entry name" value="MFS general substrate transporter like domains"/>
    <property type="match status" value="2"/>
</dbReference>
<evidence type="ECO:0000256" key="3">
    <source>
        <dbReference type="ARBA" id="ARBA00022989"/>
    </source>
</evidence>
<protein>
    <submittedName>
        <fullName evidence="7">Major facilitator superfamily protein</fullName>
    </submittedName>
</protein>
<feature type="transmembrane region" description="Helical" evidence="5">
    <location>
        <begin position="431"/>
        <end position="452"/>
    </location>
</feature>
<feature type="transmembrane region" description="Helical" evidence="5">
    <location>
        <begin position="109"/>
        <end position="132"/>
    </location>
</feature>
<keyword evidence="2 5" id="KW-0812">Transmembrane</keyword>
<feature type="transmembrane region" description="Helical" evidence="5">
    <location>
        <begin position="406"/>
        <end position="425"/>
    </location>
</feature>
<evidence type="ECO:0000256" key="4">
    <source>
        <dbReference type="ARBA" id="ARBA00023136"/>
    </source>
</evidence>
<evidence type="ECO:0000259" key="6">
    <source>
        <dbReference type="PROSITE" id="PS50850"/>
    </source>
</evidence>
<dbReference type="CDD" id="cd06174">
    <property type="entry name" value="MFS"/>
    <property type="match status" value="1"/>
</dbReference>
<evidence type="ECO:0000256" key="1">
    <source>
        <dbReference type="ARBA" id="ARBA00004141"/>
    </source>
</evidence>
<feature type="transmembrane region" description="Helical" evidence="5">
    <location>
        <begin position="309"/>
        <end position="331"/>
    </location>
</feature>
<reference evidence="7 8" key="1">
    <citation type="submission" date="2017-03" db="EMBL/GenBank/DDBJ databases">
        <title>Genome sequence of Sphingomonas mucosissima DSM 17494.</title>
        <authorList>
            <person name="Poehlein A."/>
            <person name="Wuebbeler J.H."/>
            <person name="Steinbuechel A."/>
            <person name="Daniel R."/>
        </authorList>
    </citation>
    <scope>NUCLEOTIDE SEQUENCE [LARGE SCALE GENOMIC DNA]</scope>
    <source>
        <strain evidence="7 8">DSM 17494</strain>
    </source>
</reference>
<gene>
    <name evidence="7" type="ORF">SPMU_20620</name>
</gene>
<feature type="transmembrane region" description="Helical" evidence="5">
    <location>
        <begin position="233"/>
        <end position="252"/>
    </location>
</feature>
<feature type="transmembrane region" description="Helical" evidence="5">
    <location>
        <begin position="343"/>
        <end position="361"/>
    </location>
</feature>
<name>A0A245ZIR8_9SPHN</name>
<comment type="caution">
    <text evidence="7">The sequence shown here is derived from an EMBL/GenBank/DDBJ whole genome shotgun (WGS) entry which is preliminary data.</text>
</comment>
<evidence type="ECO:0000313" key="7">
    <source>
        <dbReference type="EMBL" id="OWK29642.1"/>
    </source>
</evidence>
<dbReference type="Proteomes" id="UP000197783">
    <property type="component" value="Unassembled WGS sequence"/>
</dbReference>
<dbReference type="InterPro" id="IPR020846">
    <property type="entry name" value="MFS_dom"/>
</dbReference>
<dbReference type="InterPro" id="IPR011701">
    <property type="entry name" value="MFS"/>
</dbReference>
<feature type="transmembrane region" description="Helical" evidence="5">
    <location>
        <begin position="202"/>
        <end position="227"/>
    </location>
</feature>
<keyword evidence="8" id="KW-1185">Reference proteome</keyword>
<feature type="transmembrane region" description="Helical" evidence="5">
    <location>
        <begin position="273"/>
        <end position="297"/>
    </location>
</feature>
<dbReference type="PANTHER" id="PTHR23528">
    <property type="match status" value="1"/>
</dbReference>
<dbReference type="PROSITE" id="PS50850">
    <property type="entry name" value="MFS"/>
    <property type="match status" value="1"/>
</dbReference>
<dbReference type="GO" id="GO:0022857">
    <property type="term" value="F:transmembrane transporter activity"/>
    <property type="evidence" value="ECO:0007669"/>
    <property type="project" value="InterPro"/>
</dbReference>
<comment type="subcellular location">
    <subcellularLocation>
        <location evidence="1">Membrane</location>
        <topology evidence="1">Multi-pass membrane protein</topology>
    </subcellularLocation>
</comment>
<dbReference type="PROSITE" id="PS00216">
    <property type="entry name" value="SUGAR_TRANSPORT_1"/>
    <property type="match status" value="1"/>
</dbReference>
<organism evidence="7 8">
    <name type="scientific">Sphingomonas mucosissima</name>
    <dbReference type="NCBI Taxonomy" id="370959"/>
    <lineage>
        <taxon>Bacteria</taxon>
        <taxon>Pseudomonadati</taxon>
        <taxon>Pseudomonadota</taxon>
        <taxon>Alphaproteobacteria</taxon>
        <taxon>Sphingomonadales</taxon>
        <taxon>Sphingomonadaceae</taxon>
        <taxon>Sphingomonas</taxon>
    </lineage>
</organism>
<dbReference type="AlphaFoldDB" id="A0A245ZIR8"/>
<dbReference type="GO" id="GO:0016020">
    <property type="term" value="C:membrane"/>
    <property type="evidence" value="ECO:0007669"/>
    <property type="project" value="UniProtKB-SubCell"/>
</dbReference>
<keyword evidence="4 5" id="KW-0472">Membrane</keyword>
<keyword evidence="3 5" id="KW-1133">Transmembrane helix</keyword>
<dbReference type="SUPFAM" id="SSF103473">
    <property type="entry name" value="MFS general substrate transporter"/>
    <property type="match status" value="1"/>
</dbReference>
<feature type="transmembrane region" description="Helical" evidence="5">
    <location>
        <begin position="69"/>
        <end position="89"/>
    </location>
</feature>
<feature type="transmembrane region" description="Helical" evidence="5">
    <location>
        <begin position="169"/>
        <end position="190"/>
    </location>
</feature>
<dbReference type="EMBL" id="NBBJ01000003">
    <property type="protein sequence ID" value="OWK29642.1"/>
    <property type="molecule type" value="Genomic_DNA"/>
</dbReference>
<feature type="domain" description="Major facilitator superfamily (MFS) profile" evidence="6">
    <location>
        <begin position="69"/>
        <end position="456"/>
    </location>
</feature>
<dbReference type="InterPro" id="IPR036259">
    <property type="entry name" value="MFS_trans_sf"/>
</dbReference>
<evidence type="ECO:0000256" key="5">
    <source>
        <dbReference type="SAM" id="Phobius"/>
    </source>
</evidence>
<accession>A0A245ZIR8</accession>
<proteinExistence type="predicted"/>
<dbReference type="InterPro" id="IPR005829">
    <property type="entry name" value="Sugar_transporter_CS"/>
</dbReference>
<evidence type="ECO:0000313" key="8">
    <source>
        <dbReference type="Proteomes" id="UP000197783"/>
    </source>
</evidence>
<feature type="transmembrane region" description="Helical" evidence="5">
    <location>
        <begin position="367"/>
        <end position="394"/>
    </location>
</feature>
<dbReference type="PANTHER" id="PTHR23528:SF1">
    <property type="entry name" value="MAJOR FACILITATOR SUPERFAMILY (MFS) PROFILE DOMAIN-CONTAINING PROTEIN"/>
    <property type="match status" value="1"/>
</dbReference>
<evidence type="ECO:0000256" key="2">
    <source>
        <dbReference type="ARBA" id="ARBA00022692"/>
    </source>
</evidence>
<feature type="transmembrane region" description="Helical" evidence="5">
    <location>
        <begin position="144"/>
        <end position="163"/>
    </location>
</feature>
<sequence length="456" mass="47329">MAHLARTATLLMVEGKPTVARLHQKKRRRCTTDRRALHAGMGRRTSGALAMTQATATSTEPQGAGRRSWLFLLAYALAYAGGVIAYLPLLTLLLPLKVAQLAGPERIGLFSAIVIGGALAASISNVLFGWLSDRSVRRGGGRRRWMVIGLAGTCCSFLAVALASSAATIMAAIVLFQISVNALLGPLMAIMADEVPDTQKGVAGGLLSAAVPIASAVSAVLVGLVWAGEGLRLTILAAVVIAACLPLLLTPARMAPAAPLPAQGAAMPRRDLVTAWGARLLVQVAGNALSLYLLYYFQSIVPTTGAGELAPRVGNLLTIAYILSLPVALLAGRASDRLGRRKPVLLAGALFAAAGLLGMALANDWRWAAICFAVYAIGSAVFLALHAAFAMQLLPSPANRGRDLGLLNLANTLPALLGPLLTWALATPEDFGAVMMVLAFLTLAGGLAMIGVRSRS</sequence>
<dbReference type="Pfam" id="PF07690">
    <property type="entry name" value="MFS_1"/>
    <property type="match status" value="2"/>
</dbReference>